<accession>A0A077M5T4</accession>
<keyword evidence="3" id="KW-1003">Cell membrane</keyword>
<dbReference type="PANTHER" id="PTHR30193">
    <property type="entry name" value="ABC TRANSPORTER PERMEASE PROTEIN"/>
    <property type="match status" value="1"/>
</dbReference>
<dbReference type="OrthoDB" id="4790574at2"/>
<protein>
    <recommendedName>
        <fullName evidence="8">ABC transmembrane type-1 domain-containing protein</fullName>
    </recommendedName>
</protein>
<keyword evidence="2 7" id="KW-0813">Transport</keyword>
<comment type="subcellular location">
    <subcellularLocation>
        <location evidence="1 7">Cell membrane</location>
        <topology evidence="1 7">Multi-pass membrane protein</topology>
    </subcellularLocation>
</comment>
<reference evidence="9 10" key="1">
    <citation type="journal article" date="2013" name="ISME J.">
        <title>A metabolic model for members of the genus Tetrasphaera involved in enhanced biological phosphorus removal.</title>
        <authorList>
            <person name="Kristiansen R."/>
            <person name="Nguyen H.T.T."/>
            <person name="Saunders A.M."/>
            <person name="Nielsen J.L."/>
            <person name="Wimmer R."/>
            <person name="Le V.Q."/>
            <person name="McIlroy S.J."/>
            <person name="Petrovski S."/>
            <person name="Seviour R.J."/>
            <person name="Calteau A."/>
            <person name="Nielsen K.L."/>
            <person name="Nielsen P.H."/>
        </authorList>
    </citation>
    <scope>NUCLEOTIDE SEQUENCE [LARGE SCALE GENOMIC DNA]</scope>
    <source>
        <strain evidence="9 10">Ben 74</strain>
    </source>
</reference>
<organism evidence="9 10">
    <name type="scientific">Nostocoides jenkinsii Ben 74</name>
    <dbReference type="NCBI Taxonomy" id="1193518"/>
    <lineage>
        <taxon>Bacteria</taxon>
        <taxon>Bacillati</taxon>
        <taxon>Actinomycetota</taxon>
        <taxon>Actinomycetes</taxon>
        <taxon>Micrococcales</taxon>
        <taxon>Intrasporangiaceae</taxon>
        <taxon>Nostocoides</taxon>
    </lineage>
</organism>
<dbReference type="Pfam" id="PF00528">
    <property type="entry name" value="BPD_transp_1"/>
    <property type="match status" value="1"/>
</dbReference>
<evidence type="ECO:0000256" key="3">
    <source>
        <dbReference type="ARBA" id="ARBA00022475"/>
    </source>
</evidence>
<evidence type="ECO:0000256" key="6">
    <source>
        <dbReference type="ARBA" id="ARBA00023136"/>
    </source>
</evidence>
<dbReference type="EMBL" id="CAJC01000035">
    <property type="protein sequence ID" value="CCI51894.1"/>
    <property type="molecule type" value="Genomic_DNA"/>
</dbReference>
<gene>
    <name evidence="9" type="ORF">BN13_130036</name>
</gene>
<dbReference type="STRING" id="1193518.BN13_130036"/>
<dbReference type="PANTHER" id="PTHR30193:SF37">
    <property type="entry name" value="INNER MEMBRANE ABC TRANSPORTER PERMEASE PROTEIN YCJO"/>
    <property type="match status" value="1"/>
</dbReference>
<dbReference type="InterPro" id="IPR051393">
    <property type="entry name" value="ABC_transporter_permease"/>
</dbReference>
<dbReference type="Proteomes" id="UP000035720">
    <property type="component" value="Unassembled WGS sequence"/>
</dbReference>
<name>A0A077M5T4_9MICO</name>
<dbReference type="Gene3D" id="1.10.3720.10">
    <property type="entry name" value="MetI-like"/>
    <property type="match status" value="1"/>
</dbReference>
<feature type="transmembrane region" description="Helical" evidence="7">
    <location>
        <begin position="314"/>
        <end position="332"/>
    </location>
</feature>
<evidence type="ECO:0000313" key="10">
    <source>
        <dbReference type="Proteomes" id="UP000035720"/>
    </source>
</evidence>
<dbReference type="GO" id="GO:0055085">
    <property type="term" value="P:transmembrane transport"/>
    <property type="evidence" value="ECO:0007669"/>
    <property type="project" value="InterPro"/>
</dbReference>
<evidence type="ECO:0000256" key="5">
    <source>
        <dbReference type="ARBA" id="ARBA00022989"/>
    </source>
</evidence>
<feature type="transmembrane region" description="Helical" evidence="7">
    <location>
        <begin position="16"/>
        <end position="41"/>
    </location>
</feature>
<comment type="similarity">
    <text evidence="7">Belongs to the binding-protein-dependent transport system permease family.</text>
</comment>
<sequence>MSRTKSGDPMRQPAAGWLFVTPMIVIVGLFLVVPIFMALWVSVSNWSGRGTPFGGNTQFIGLKNYSDLLTRQGLARQDFMMSLRNTFYYVIGVVPLQTVLALLLAVLVNQKWLKGRTFFRTAFYFPSVVSSVAISLVFLYLFAGSGAVNAMLSWMGVHGPNWFQDPRGLIHLAGDGLGLWDMNKPPSGLADTKIMNLSLWEWVKGPSVAMSAIMFQVIWTTAGTFMLMFLAALQDLPTEVEEAAMVDGANARQRFWNVTVPHLRPTIFLVITLGIIGTWQVFDQMYVMSKGGPAKTTLTPAYLSYQAAFESQKWGRGAAMAFLLFLLIFLMTQAQRWLLRDKDEAAAKKVAKAQAKAAKKAVAA</sequence>
<keyword evidence="10" id="KW-1185">Reference proteome</keyword>
<evidence type="ECO:0000313" key="9">
    <source>
        <dbReference type="EMBL" id="CCI51894.1"/>
    </source>
</evidence>
<evidence type="ECO:0000259" key="8">
    <source>
        <dbReference type="PROSITE" id="PS50928"/>
    </source>
</evidence>
<dbReference type="CDD" id="cd06261">
    <property type="entry name" value="TM_PBP2"/>
    <property type="match status" value="1"/>
</dbReference>
<dbReference type="InterPro" id="IPR000515">
    <property type="entry name" value="MetI-like"/>
</dbReference>
<dbReference type="GO" id="GO:0005886">
    <property type="term" value="C:plasma membrane"/>
    <property type="evidence" value="ECO:0007669"/>
    <property type="project" value="UniProtKB-SubCell"/>
</dbReference>
<dbReference type="InterPro" id="IPR035906">
    <property type="entry name" value="MetI-like_sf"/>
</dbReference>
<keyword evidence="4 7" id="KW-0812">Transmembrane</keyword>
<dbReference type="SUPFAM" id="SSF161098">
    <property type="entry name" value="MetI-like"/>
    <property type="match status" value="1"/>
</dbReference>
<feature type="transmembrane region" description="Helical" evidence="7">
    <location>
        <begin position="87"/>
        <end position="109"/>
    </location>
</feature>
<feature type="transmembrane region" description="Helical" evidence="7">
    <location>
        <begin position="208"/>
        <end position="233"/>
    </location>
</feature>
<keyword evidence="5 7" id="KW-1133">Transmembrane helix</keyword>
<feature type="domain" description="ABC transmembrane type-1" evidence="8">
    <location>
        <begin position="83"/>
        <end position="335"/>
    </location>
</feature>
<dbReference type="AlphaFoldDB" id="A0A077M5T4"/>
<evidence type="ECO:0000256" key="2">
    <source>
        <dbReference type="ARBA" id="ARBA00022448"/>
    </source>
</evidence>
<feature type="transmembrane region" description="Helical" evidence="7">
    <location>
        <begin position="262"/>
        <end position="282"/>
    </location>
</feature>
<feature type="transmembrane region" description="Helical" evidence="7">
    <location>
        <begin position="121"/>
        <end position="143"/>
    </location>
</feature>
<keyword evidence="6 7" id="KW-0472">Membrane</keyword>
<proteinExistence type="inferred from homology"/>
<evidence type="ECO:0000256" key="4">
    <source>
        <dbReference type="ARBA" id="ARBA00022692"/>
    </source>
</evidence>
<dbReference type="RefSeq" id="WP_048544448.1">
    <property type="nucleotide sequence ID" value="NZ_HF571038.1"/>
</dbReference>
<dbReference type="PROSITE" id="PS50928">
    <property type="entry name" value="ABC_TM1"/>
    <property type="match status" value="1"/>
</dbReference>
<evidence type="ECO:0000256" key="1">
    <source>
        <dbReference type="ARBA" id="ARBA00004651"/>
    </source>
</evidence>
<evidence type="ECO:0000256" key="7">
    <source>
        <dbReference type="RuleBase" id="RU363032"/>
    </source>
</evidence>
<comment type="caution">
    <text evidence="9">The sequence shown here is derived from an EMBL/GenBank/DDBJ whole genome shotgun (WGS) entry which is preliminary data.</text>
</comment>